<dbReference type="GO" id="GO:1902201">
    <property type="term" value="P:negative regulation of bacterial-type flagellum-dependent cell motility"/>
    <property type="evidence" value="ECO:0007669"/>
    <property type="project" value="TreeGrafter"/>
</dbReference>
<dbReference type="RefSeq" id="WP_145272900.1">
    <property type="nucleotide sequence ID" value="NZ_CP036272.1"/>
</dbReference>
<dbReference type="Pfam" id="PF13487">
    <property type="entry name" value="HD_5"/>
    <property type="match status" value="1"/>
</dbReference>
<comment type="catalytic activity">
    <reaction evidence="2">
        <text>2 GTP = 3',3'-c-di-GMP + 2 diphosphate</text>
        <dbReference type="Rhea" id="RHEA:24898"/>
        <dbReference type="ChEBI" id="CHEBI:33019"/>
        <dbReference type="ChEBI" id="CHEBI:37565"/>
        <dbReference type="ChEBI" id="CHEBI:58805"/>
        <dbReference type="EC" id="2.7.7.65"/>
    </reaction>
</comment>
<sequence length="780" mass="87436">MSHWLGLRADENELKHQARRQLCETIALNSTSHIRKQQWLDLQVTSEILVDRYDDLLSIGIRNNFGDIKADAGHHQDLWDDVRGETPNVAGVSVPITLNQRPYGNVELVFRNQTPSLLVGFAEHPLIRLVVFFCIAASIAYTVFLGKMMRVFNRTQVIPDRVRSALDTLAEGLLVMDERGKVALANHSFSQAVDLPTDVLLQSSAQSLPWTDAFDQPCKTLPWAEALDERRMVKERILHLQVTDNIRRIFSVNSAPIAGDRSNRGVIATFRDVTQIEEHRVEIETTLQLLQESQNEIERKNRELEILASRDALTGCLNRRAFFEQFGKLWRRSTKRDHHLACIMVDNDYFKRVNDTYGHTVGDEVLREVSKILLELEETGAVVCRYGGEEFCVLLSQTSFDQAKQTAEEIRQRIEALKLADIPELTLSASLGVTERCHGALDPQALIDQADSCMYVAKRNGRNQVVGYDPNLPSFEQDVKDDAADEAKASVPPEAVSALISSLAYRDVFTAEHCQRVAMLCDVVSEAFMDQGDQYTLRAAALLHDIGKISVPDSILMKQGRLRPDEIELLDRHESMGVSLIETTFGDACLTGILTYRNAHFDGSGRRRDLPCGVNIPIGARILAICDSYDSMVSDQVYRKGSSHEVAIAELRRYAGSQFDPQLVEHFAQVVSESTSEQRTSDEPDTAVQICFQVERILEAVEHQDAAVLSSLSSRLSVYARSREAGIISQAADYLNQNSQLEAVPWEGLLAATNALLSECRKTVELVRENTPQQPHLLAR</sequence>
<proteinExistence type="predicted"/>
<feature type="domain" description="HD-GYP" evidence="6">
    <location>
        <begin position="488"/>
        <end position="683"/>
    </location>
</feature>
<dbReference type="InterPro" id="IPR003607">
    <property type="entry name" value="HD/PDEase_dom"/>
</dbReference>
<dbReference type="GO" id="GO:0052621">
    <property type="term" value="F:diguanylate cyclase activity"/>
    <property type="evidence" value="ECO:0007669"/>
    <property type="project" value="UniProtKB-EC"/>
</dbReference>
<dbReference type="PANTHER" id="PTHR45138">
    <property type="entry name" value="REGULATORY COMPONENTS OF SENSORY TRANSDUCTION SYSTEM"/>
    <property type="match status" value="1"/>
</dbReference>
<dbReference type="CDD" id="cd01949">
    <property type="entry name" value="GGDEF"/>
    <property type="match status" value="1"/>
</dbReference>
<feature type="coiled-coil region" evidence="3">
    <location>
        <begin position="276"/>
        <end position="310"/>
    </location>
</feature>
<evidence type="ECO:0000256" key="3">
    <source>
        <dbReference type="SAM" id="Coils"/>
    </source>
</evidence>
<dbReference type="Pfam" id="PF08448">
    <property type="entry name" value="PAS_4"/>
    <property type="match status" value="1"/>
</dbReference>
<dbReference type="InterPro" id="IPR037522">
    <property type="entry name" value="HD_GYP_dom"/>
</dbReference>
<keyword evidence="4" id="KW-0812">Transmembrane</keyword>
<evidence type="ECO:0000256" key="2">
    <source>
        <dbReference type="ARBA" id="ARBA00034247"/>
    </source>
</evidence>
<dbReference type="Gene3D" id="1.10.3210.10">
    <property type="entry name" value="Hypothetical protein af1432"/>
    <property type="match status" value="1"/>
</dbReference>
<evidence type="ECO:0000313" key="8">
    <source>
        <dbReference type="Proteomes" id="UP000315003"/>
    </source>
</evidence>
<accession>A0A517SW29</accession>
<keyword evidence="3" id="KW-0175">Coiled coil</keyword>
<dbReference type="Gene3D" id="3.30.450.20">
    <property type="entry name" value="PAS domain"/>
    <property type="match status" value="1"/>
</dbReference>
<keyword evidence="8" id="KW-1185">Reference proteome</keyword>
<dbReference type="SMART" id="SM00471">
    <property type="entry name" value="HDc"/>
    <property type="match status" value="1"/>
</dbReference>
<dbReference type="Pfam" id="PF00990">
    <property type="entry name" value="GGDEF"/>
    <property type="match status" value="1"/>
</dbReference>
<dbReference type="SUPFAM" id="SSF55785">
    <property type="entry name" value="PYP-like sensor domain (PAS domain)"/>
    <property type="match status" value="1"/>
</dbReference>
<dbReference type="SUPFAM" id="SSF55073">
    <property type="entry name" value="Nucleotide cyclase"/>
    <property type="match status" value="1"/>
</dbReference>
<dbReference type="PROSITE" id="PS51832">
    <property type="entry name" value="HD_GYP"/>
    <property type="match status" value="1"/>
</dbReference>
<organism evidence="7 8">
    <name type="scientific">Stieleria bergensis</name>
    <dbReference type="NCBI Taxonomy" id="2528025"/>
    <lineage>
        <taxon>Bacteria</taxon>
        <taxon>Pseudomonadati</taxon>
        <taxon>Planctomycetota</taxon>
        <taxon>Planctomycetia</taxon>
        <taxon>Pirellulales</taxon>
        <taxon>Pirellulaceae</taxon>
        <taxon>Stieleria</taxon>
    </lineage>
</organism>
<dbReference type="InterPro" id="IPR050469">
    <property type="entry name" value="Diguanylate_Cyclase"/>
</dbReference>
<dbReference type="PROSITE" id="PS50887">
    <property type="entry name" value="GGDEF"/>
    <property type="match status" value="1"/>
</dbReference>
<dbReference type="AlphaFoldDB" id="A0A517SW29"/>
<dbReference type="NCBIfam" id="TIGR00254">
    <property type="entry name" value="GGDEF"/>
    <property type="match status" value="1"/>
</dbReference>
<dbReference type="CDD" id="cd00077">
    <property type="entry name" value="HDc"/>
    <property type="match status" value="1"/>
</dbReference>
<dbReference type="GO" id="GO:0043709">
    <property type="term" value="P:cell adhesion involved in single-species biofilm formation"/>
    <property type="evidence" value="ECO:0007669"/>
    <property type="project" value="TreeGrafter"/>
</dbReference>
<dbReference type="InterPro" id="IPR035965">
    <property type="entry name" value="PAS-like_dom_sf"/>
</dbReference>
<dbReference type="InterPro" id="IPR029787">
    <property type="entry name" value="Nucleotide_cyclase"/>
</dbReference>
<feature type="transmembrane region" description="Helical" evidence="4">
    <location>
        <begin position="126"/>
        <end position="146"/>
    </location>
</feature>
<dbReference type="InterPro" id="IPR043128">
    <property type="entry name" value="Rev_trsase/Diguanyl_cyclase"/>
</dbReference>
<evidence type="ECO:0000256" key="4">
    <source>
        <dbReference type="SAM" id="Phobius"/>
    </source>
</evidence>
<dbReference type="InterPro" id="IPR000160">
    <property type="entry name" value="GGDEF_dom"/>
</dbReference>
<dbReference type="InterPro" id="IPR013656">
    <property type="entry name" value="PAS_4"/>
</dbReference>
<reference evidence="7 8" key="1">
    <citation type="submission" date="2019-02" db="EMBL/GenBank/DDBJ databases">
        <title>Deep-cultivation of Planctomycetes and their phenomic and genomic characterization uncovers novel biology.</title>
        <authorList>
            <person name="Wiegand S."/>
            <person name="Jogler M."/>
            <person name="Boedeker C."/>
            <person name="Pinto D."/>
            <person name="Vollmers J."/>
            <person name="Rivas-Marin E."/>
            <person name="Kohn T."/>
            <person name="Peeters S.H."/>
            <person name="Heuer A."/>
            <person name="Rast P."/>
            <person name="Oberbeckmann S."/>
            <person name="Bunk B."/>
            <person name="Jeske O."/>
            <person name="Meyerdierks A."/>
            <person name="Storesund J.E."/>
            <person name="Kallscheuer N."/>
            <person name="Luecker S."/>
            <person name="Lage O.M."/>
            <person name="Pohl T."/>
            <person name="Merkel B.J."/>
            <person name="Hornburger P."/>
            <person name="Mueller R.-W."/>
            <person name="Bruemmer F."/>
            <person name="Labrenz M."/>
            <person name="Spormann A.M."/>
            <person name="Op den Camp H."/>
            <person name="Overmann J."/>
            <person name="Amann R."/>
            <person name="Jetten M.S.M."/>
            <person name="Mascher T."/>
            <person name="Medema M.H."/>
            <person name="Devos D.P."/>
            <person name="Kaster A.-K."/>
            <person name="Ovreas L."/>
            <person name="Rohde M."/>
            <person name="Galperin M.Y."/>
            <person name="Jogler C."/>
        </authorList>
    </citation>
    <scope>NUCLEOTIDE SEQUENCE [LARGE SCALE GENOMIC DNA]</scope>
    <source>
        <strain evidence="7 8">SV_7m_r</strain>
    </source>
</reference>
<gene>
    <name evidence="7" type="primary">pleD_1</name>
    <name evidence="7" type="ORF">SV7mr_28590</name>
</gene>
<dbReference type="SUPFAM" id="SSF109604">
    <property type="entry name" value="HD-domain/PDEase-like"/>
    <property type="match status" value="1"/>
</dbReference>
<protein>
    <recommendedName>
        <fullName evidence="1">diguanylate cyclase</fullName>
        <ecNumber evidence="1">2.7.7.65</ecNumber>
    </recommendedName>
</protein>
<evidence type="ECO:0000259" key="5">
    <source>
        <dbReference type="PROSITE" id="PS50887"/>
    </source>
</evidence>
<evidence type="ECO:0000256" key="1">
    <source>
        <dbReference type="ARBA" id="ARBA00012528"/>
    </source>
</evidence>
<evidence type="ECO:0000259" key="6">
    <source>
        <dbReference type="PROSITE" id="PS51832"/>
    </source>
</evidence>
<keyword evidence="4" id="KW-1133">Transmembrane helix</keyword>
<dbReference type="FunFam" id="3.30.70.270:FF:000001">
    <property type="entry name" value="Diguanylate cyclase domain protein"/>
    <property type="match status" value="1"/>
</dbReference>
<dbReference type="Gene3D" id="3.30.70.270">
    <property type="match status" value="1"/>
</dbReference>
<evidence type="ECO:0000313" key="7">
    <source>
        <dbReference type="EMBL" id="QDT60339.1"/>
    </source>
</evidence>
<dbReference type="OrthoDB" id="9798833at2"/>
<feature type="domain" description="GGDEF" evidence="5">
    <location>
        <begin position="338"/>
        <end position="470"/>
    </location>
</feature>
<dbReference type="PANTHER" id="PTHR45138:SF9">
    <property type="entry name" value="DIGUANYLATE CYCLASE DGCM-RELATED"/>
    <property type="match status" value="1"/>
</dbReference>
<dbReference type="EC" id="2.7.7.65" evidence="1"/>
<name>A0A517SW29_9BACT</name>
<dbReference type="GO" id="GO:0005886">
    <property type="term" value="C:plasma membrane"/>
    <property type="evidence" value="ECO:0007669"/>
    <property type="project" value="TreeGrafter"/>
</dbReference>
<dbReference type="SMART" id="SM00267">
    <property type="entry name" value="GGDEF"/>
    <property type="match status" value="1"/>
</dbReference>
<keyword evidence="4" id="KW-0472">Membrane</keyword>
<dbReference type="EMBL" id="CP036272">
    <property type="protein sequence ID" value="QDT60339.1"/>
    <property type="molecule type" value="Genomic_DNA"/>
</dbReference>
<dbReference type="Proteomes" id="UP000315003">
    <property type="component" value="Chromosome"/>
</dbReference>